<organism evidence="1 2">
    <name type="scientific">Mesorhabditis spiculigera</name>
    <dbReference type="NCBI Taxonomy" id="96644"/>
    <lineage>
        <taxon>Eukaryota</taxon>
        <taxon>Metazoa</taxon>
        <taxon>Ecdysozoa</taxon>
        <taxon>Nematoda</taxon>
        <taxon>Chromadorea</taxon>
        <taxon>Rhabditida</taxon>
        <taxon>Rhabditina</taxon>
        <taxon>Rhabditomorpha</taxon>
        <taxon>Rhabditoidea</taxon>
        <taxon>Rhabditidae</taxon>
        <taxon>Mesorhabditinae</taxon>
        <taxon>Mesorhabditis</taxon>
    </lineage>
</organism>
<gene>
    <name evidence="1" type="ORF">MSPICULIGERA_LOCUS20550</name>
</gene>
<reference evidence="1" key="1">
    <citation type="submission" date="2023-06" db="EMBL/GenBank/DDBJ databases">
        <authorList>
            <person name="Delattre M."/>
        </authorList>
    </citation>
    <scope>NUCLEOTIDE SEQUENCE</scope>
    <source>
        <strain evidence="1">AF72</strain>
    </source>
</reference>
<evidence type="ECO:0000313" key="1">
    <source>
        <dbReference type="EMBL" id="CAJ0582417.1"/>
    </source>
</evidence>
<protein>
    <submittedName>
        <fullName evidence="1">Uncharacterized protein</fullName>
    </submittedName>
</protein>
<name>A0AA36D815_9BILA</name>
<accession>A0AA36D815</accession>
<proteinExistence type="predicted"/>
<feature type="non-terminal residue" evidence="1">
    <location>
        <position position="1"/>
    </location>
</feature>
<keyword evidence="2" id="KW-1185">Reference proteome</keyword>
<dbReference type="Proteomes" id="UP001177023">
    <property type="component" value="Unassembled WGS sequence"/>
</dbReference>
<sequence length="94" mass="10366">MGLNWGAGKLYGICTTPSTSLTDERLDNGTATIQCNLQMYIDEALGGTESYLDLFSAYTSLTPALRYAKNVENGITNPDVVEYIGSPEQYTYYM</sequence>
<comment type="caution">
    <text evidence="1">The sequence shown here is derived from an EMBL/GenBank/DDBJ whole genome shotgun (WGS) entry which is preliminary data.</text>
</comment>
<dbReference type="EMBL" id="CATQJA010002664">
    <property type="protein sequence ID" value="CAJ0582417.1"/>
    <property type="molecule type" value="Genomic_DNA"/>
</dbReference>
<evidence type="ECO:0000313" key="2">
    <source>
        <dbReference type="Proteomes" id="UP001177023"/>
    </source>
</evidence>
<dbReference type="AlphaFoldDB" id="A0AA36D815"/>